<keyword evidence="3" id="KW-0378">Hydrolase</keyword>
<dbReference type="Pfam" id="PF26410">
    <property type="entry name" value="GH5_mannosidase"/>
    <property type="match status" value="1"/>
</dbReference>
<dbReference type="Proteomes" id="UP000298616">
    <property type="component" value="Chromosome"/>
</dbReference>
<dbReference type="EMBL" id="CP028923">
    <property type="protein sequence ID" value="QCK14932.1"/>
    <property type="molecule type" value="Genomic_DNA"/>
</dbReference>
<accession>A0A4D7JQ65</accession>
<evidence type="ECO:0000259" key="5">
    <source>
        <dbReference type="Pfam" id="PF26410"/>
    </source>
</evidence>
<evidence type="ECO:0000256" key="4">
    <source>
        <dbReference type="ARBA" id="ARBA00023295"/>
    </source>
</evidence>
<dbReference type="PANTHER" id="PTHR31451">
    <property type="match status" value="1"/>
</dbReference>
<keyword evidence="4" id="KW-0326">Glycosidase</keyword>
<sequence length="455" mass="52856">MKTNCKIHLSNLVDMTSLKCFKFKEFRGMRFIVFLGLFLINISTFSQVTDFIRVDSGHFYKGNVKYKFLGANYWYGMYLGMESGPGDRDRLIRELDHLQSLGIKNLRILGSSEGSGKYQISPPLLISKGKYNEEVFKGLDFLLNELRKRNMTAVVVLNNFWMWSGGMPQYVSWAEGSDIPLPDIENGDSWDPFINYSASFYKSNKAQRLYRKNLREIINRINSITGERYKNDPTILSWQLANEPRGYDYKKDYRSWIKNTSEFLNRIDKNHMISLGAEGDTGSDQAGVDLYKDNQFEAIDYATIHLWIQNWSWYDPNNPETFSKALQKAEKYLDSQLKKAKKLNKPVVIEEFGVSRDNADFSITSSVHYRNRFYEYVFDYAYQNIIDGGLIQGSNFWSWGGEGNPSKPGQMWDRNSDLTGDPPHERQGWYSVYNHDTTTISIIRESAFKINELSR</sequence>
<name>A0A4D7JQ65_9BACT</name>
<dbReference type="InterPro" id="IPR045053">
    <property type="entry name" value="MAN-like"/>
</dbReference>
<reference evidence="6 7" key="1">
    <citation type="submission" date="2018-04" db="EMBL/GenBank/DDBJ databases">
        <title>Complete genome uncultured novel isolate.</title>
        <authorList>
            <person name="Merlino G."/>
        </authorList>
    </citation>
    <scope>NUCLEOTIDE SEQUENCE [LARGE SCALE GENOMIC DNA]</scope>
    <source>
        <strain evidence="7">R1DC9</strain>
    </source>
</reference>
<gene>
    <name evidence="6" type="ORF">DCC35_09355</name>
</gene>
<dbReference type="InterPro" id="IPR001547">
    <property type="entry name" value="Glyco_hydro_5"/>
</dbReference>
<evidence type="ECO:0000256" key="2">
    <source>
        <dbReference type="ARBA" id="ARBA00012706"/>
    </source>
</evidence>
<dbReference type="SUPFAM" id="SSF51445">
    <property type="entry name" value="(Trans)glycosidases"/>
    <property type="match status" value="1"/>
</dbReference>
<protein>
    <recommendedName>
        <fullName evidence="2">mannan endo-1,4-beta-mannosidase</fullName>
        <ecNumber evidence="2">3.2.1.78</ecNumber>
    </recommendedName>
</protein>
<comment type="catalytic activity">
    <reaction evidence="1">
        <text>Random hydrolysis of (1-&gt;4)-beta-D-mannosidic linkages in mannans, galactomannans and glucomannans.</text>
        <dbReference type="EC" id="3.2.1.78"/>
    </reaction>
</comment>
<dbReference type="PANTHER" id="PTHR31451:SF40">
    <property type="entry name" value="GLYCOSIDE HYDROLASE FAMILY 5 DOMAIN-CONTAINING PROTEIN"/>
    <property type="match status" value="1"/>
</dbReference>
<dbReference type="AlphaFoldDB" id="A0A4D7JQ65"/>
<evidence type="ECO:0000256" key="3">
    <source>
        <dbReference type="ARBA" id="ARBA00022801"/>
    </source>
</evidence>
<dbReference type="OrthoDB" id="9801493at2"/>
<dbReference type="GO" id="GO:0000272">
    <property type="term" value="P:polysaccharide catabolic process"/>
    <property type="evidence" value="ECO:0007669"/>
    <property type="project" value="InterPro"/>
</dbReference>
<keyword evidence="7" id="KW-1185">Reference proteome</keyword>
<feature type="domain" description="Glycoside hydrolase family 5" evidence="5">
    <location>
        <begin position="50"/>
        <end position="453"/>
    </location>
</feature>
<dbReference type="KEGG" id="fpf:DCC35_09355"/>
<evidence type="ECO:0000256" key="1">
    <source>
        <dbReference type="ARBA" id="ARBA00001678"/>
    </source>
</evidence>
<dbReference type="GO" id="GO:0016985">
    <property type="term" value="F:mannan endo-1,4-beta-mannosidase activity"/>
    <property type="evidence" value="ECO:0007669"/>
    <property type="project" value="TreeGrafter"/>
</dbReference>
<proteinExistence type="predicted"/>
<dbReference type="EC" id="3.2.1.78" evidence="2"/>
<organism evidence="6 7">
    <name type="scientific">Mangrovivirga cuniculi</name>
    <dbReference type="NCBI Taxonomy" id="2715131"/>
    <lineage>
        <taxon>Bacteria</taxon>
        <taxon>Pseudomonadati</taxon>
        <taxon>Bacteroidota</taxon>
        <taxon>Cytophagia</taxon>
        <taxon>Cytophagales</taxon>
        <taxon>Mangrovivirgaceae</taxon>
        <taxon>Mangrovivirga</taxon>
    </lineage>
</organism>
<dbReference type="Gene3D" id="3.20.20.80">
    <property type="entry name" value="Glycosidases"/>
    <property type="match status" value="1"/>
</dbReference>
<dbReference type="InterPro" id="IPR017853">
    <property type="entry name" value="GH"/>
</dbReference>
<evidence type="ECO:0000313" key="6">
    <source>
        <dbReference type="EMBL" id="QCK14932.1"/>
    </source>
</evidence>
<evidence type="ECO:0000313" key="7">
    <source>
        <dbReference type="Proteomes" id="UP000298616"/>
    </source>
</evidence>